<organism evidence="1 2">
    <name type="scientific">Microterricola viridarii</name>
    <dbReference type="NCBI Taxonomy" id="412690"/>
    <lineage>
        <taxon>Bacteria</taxon>
        <taxon>Bacillati</taxon>
        <taxon>Actinomycetota</taxon>
        <taxon>Actinomycetes</taxon>
        <taxon>Micrococcales</taxon>
        <taxon>Microbacteriaceae</taxon>
        <taxon>Microterricola</taxon>
    </lineage>
</organism>
<keyword evidence="1" id="KW-0966">Cell projection</keyword>
<protein>
    <submittedName>
        <fullName evidence="1">MinD-like ATPase involved in chromosome partitioning or flagellar assembly</fullName>
    </submittedName>
</protein>
<keyword evidence="1" id="KW-0282">Flagellum</keyword>
<dbReference type="EMBL" id="LT629742">
    <property type="protein sequence ID" value="SDS00427.1"/>
    <property type="molecule type" value="Genomic_DNA"/>
</dbReference>
<accession>A0A1H1NNC6</accession>
<dbReference type="OrthoDB" id="5015507at2"/>
<dbReference type="SUPFAM" id="SSF52540">
    <property type="entry name" value="P-loop containing nucleoside triphosphate hydrolases"/>
    <property type="match status" value="1"/>
</dbReference>
<dbReference type="STRING" id="412690.SAMN04489834_0682"/>
<gene>
    <name evidence="1" type="ORF">SAMN04489834_0682</name>
</gene>
<name>A0A1H1NNC6_9MICO</name>
<dbReference type="AlphaFoldDB" id="A0A1H1NNC6"/>
<keyword evidence="2" id="KW-1185">Reference proteome</keyword>
<keyword evidence="1" id="KW-0969">Cilium</keyword>
<evidence type="ECO:0000313" key="2">
    <source>
        <dbReference type="Proteomes" id="UP000181956"/>
    </source>
</evidence>
<proteinExistence type="predicted"/>
<dbReference type="RefSeq" id="WP_083362794.1">
    <property type="nucleotide sequence ID" value="NZ_LT629742.1"/>
</dbReference>
<dbReference type="Proteomes" id="UP000181956">
    <property type="component" value="Chromosome I"/>
</dbReference>
<dbReference type="Gene3D" id="3.40.50.300">
    <property type="entry name" value="P-loop containing nucleotide triphosphate hydrolases"/>
    <property type="match status" value="1"/>
</dbReference>
<reference evidence="2" key="1">
    <citation type="submission" date="2016-10" db="EMBL/GenBank/DDBJ databases">
        <authorList>
            <person name="Varghese N."/>
            <person name="Submissions S."/>
        </authorList>
    </citation>
    <scope>NUCLEOTIDE SEQUENCE [LARGE SCALE GENOMIC DNA]</scope>
    <source>
        <strain evidence="2">DSM 21772</strain>
    </source>
</reference>
<sequence length="225" mass="23630">MLWTANAQAELIDATEGAEAPVGAVRRLAVASLIRGVGVSTLTVLVAESLARNRSGRILIAERRIGHAATKLRNANTRGIETLSIDSGSTWEEQVAPIARNFDIVLTDGGNVAGIDDLTAVADSAHVLCLVTSDDRAAAEQVIALARGLHAHPAAPRPIVTFVDTLNVNSTWPALVAARLPFPVTRIPHDRALAATRAAPNSRTRRGALQTAAALLRTSEPGAVR</sequence>
<dbReference type="InterPro" id="IPR027417">
    <property type="entry name" value="P-loop_NTPase"/>
</dbReference>
<evidence type="ECO:0000313" key="1">
    <source>
        <dbReference type="EMBL" id="SDS00427.1"/>
    </source>
</evidence>